<sequence length="71" mass="8476">MFKFFHRQAFIRTVCSYFIHRQDIITGKYSIYFMKCHKEDTHLKKLDFCVKYREKFNFGGTVAIVGEIATA</sequence>
<keyword evidence="2" id="KW-1185">Reference proteome</keyword>
<organism evidence="1 2">
    <name type="scientific">Weissella paramesenteroides ATCC 33313</name>
    <dbReference type="NCBI Taxonomy" id="585506"/>
    <lineage>
        <taxon>Bacteria</taxon>
        <taxon>Bacillati</taxon>
        <taxon>Bacillota</taxon>
        <taxon>Bacilli</taxon>
        <taxon>Lactobacillales</taxon>
        <taxon>Lactobacillaceae</taxon>
        <taxon>Weissella</taxon>
    </lineage>
</organism>
<evidence type="ECO:0000313" key="1">
    <source>
        <dbReference type="EMBL" id="EER74335.1"/>
    </source>
</evidence>
<gene>
    <name evidence="1" type="ORF">HMPREF0877_1436</name>
</gene>
<accession>C5RBU0</accession>
<comment type="caution">
    <text evidence="1">The sequence shown here is derived from an EMBL/GenBank/DDBJ whole genome shotgun (WGS) entry which is preliminary data.</text>
</comment>
<evidence type="ECO:0000313" key="2">
    <source>
        <dbReference type="Proteomes" id="UP000004528"/>
    </source>
</evidence>
<dbReference type="STRING" id="585506.HMPREF0877_1436"/>
<protein>
    <submittedName>
        <fullName evidence="1">Uncharacterized protein</fullName>
    </submittedName>
</protein>
<dbReference type="HOGENOM" id="CLU_2739035_0_0_9"/>
<name>C5RBU0_WEIPA</name>
<reference evidence="1 2" key="1">
    <citation type="submission" date="2009-04" db="EMBL/GenBank/DDBJ databases">
        <authorList>
            <person name="Qin X."/>
            <person name="Bachman B."/>
            <person name="Battles P."/>
            <person name="Bell A."/>
            <person name="Bess C."/>
            <person name="Bickham C."/>
            <person name="Chaboub L."/>
            <person name="Chen D."/>
            <person name="Coyle M."/>
            <person name="Deiros D.R."/>
            <person name="Dinh H."/>
            <person name="Forbes L."/>
            <person name="Fowler G."/>
            <person name="Francisco L."/>
            <person name="Fu Q."/>
            <person name="Gubbala S."/>
            <person name="Hale W."/>
            <person name="Han Y."/>
            <person name="Hemphill L."/>
            <person name="Highlander S.K."/>
            <person name="Hirani K."/>
            <person name="Hogues M."/>
            <person name="Jackson L."/>
            <person name="Jakkamsetti A."/>
            <person name="Javaid M."/>
            <person name="Jiang H."/>
            <person name="Korchina V."/>
            <person name="Kovar C."/>
            <person name="Lara F."/>
            <person name="Lee S."/>
            <person name="Mata R."/>
            <person name="Mathew T."/>
            <person name="Moen C."/>
            <person name="Morales K."/>
            <person name="Munidasa M."/>
            <person name="Nazareth L."/>
            <person name="Ngo R."/>
            <person name="Nguyen L."/>
            <person name="Okwuonu G."/>
            <person name="Ongeri F."/>
            <person name="Patil S."/>
            <person name="Petrosino J."/>
            <person name="Pham C."/>
            <person name="Pham P."/>
            <person name="Pu L.-L."/>
            <person name="Puazo M."/>
            <person name="Raj R."/>
            <person name="Reid J."/>
            <person name="Rouhana J."/>
            <person name="Saada N."/>
            <person name="Shang Y."/>
            <person name="Simmons D."/>
            <person name="Thornton R."/>
            <person name="Warren J."/>
            <person name="Weissenberger G."/>
            <person name="Zhang J."/>
            <person name="Zhang L."/>
            <person name="Zhou C."/>
            <person name="Zhu D."/>
            <person name="Muzny D."/>
            <person name="Worley K."/>
            <person name="Gibbs R."/>
        </authorList>
    </citation>
    <scope>NUCLEOTIDE SEQUENCE [LARGE SCALE GENOMIC DNA]</scope>
    <source>
        <strain evidence="1 2">ATCC 33313</strain>
    </source>
</reference>
<dbReference type="AlphaFoldDB" id="C5RBU0"/>
<dbReference type="Proteomes" id="UP000004528">
    <property type="component" value="Unassembled WGS sequence"/>
</dbReference>
<dbReference type="EMBL" id="ACKU01000026">
    <property type="protein sequence ID" value="EER74335.1"/>
    <property type="molecule type" value="Genomic_DNA"/>
</dbReference>
<proteinExistence type="predicted"/>